<evidence type="ECO:0000313" key="1">
    <source>
        <dbReference type="EMBL" id="CRL40230.1"/>
    </source>
</evidence>
<dbReference type="STRING" id="360807.ERS852392_01930"/>
<reference evidence="1" key="1">
    <citation type="submission" date="2015-05" db="EMBL/GenBank/DDBJ databases">
        <authorList>
            <person name="Wang D.B."/>
            <person name="Wang M."/>
        </authorList>
    </citation>
    <scope>NUCLEOTIDE SEQUENCE [LARGE SCALE GENOMIC DNA]</scope>
    <source>
        <strain evidence="1">L1-83</strain>
    </source>
</reference>
<dbReference type="AlphaFoldDB" id="A0A0M6WRF1"/>
<organism evidence="1 5">
    <name type="scientific">Roseburia inulinivorans</name>
    <dbReference type="NCBI Taxonomy" id="360807"/>
    <lineage>
        <taxon>Bacteria</taxon>
        <taxon>Bacillati</taxon>
        <taxon>Bacillota</taxon>
        <taxon>Clostridia</taxon>
        <taxon>Lachnospirales</taxon>
        <taxon>Lachnospiraceae</taxon>
        <taxon>Roseburia</taxon>
    </lineage>
</organism>
<dbReference type="OrthoDB" id="2060414at2"/>
<evidence type="ECO:0000313" key="7">
    <source>
        <dbReference type="Proteomes" id="UP000283492"/>
    </source>
</evidence>
<dbReference type="EMBL" id="CYXX01000010">
    <property type="protein sequence ID" value="CUN03151.1"/>
    <property type="molecule type" value="Genomic_DNA"/>
</dbReference>
<dbReference type="Proteomes" id="UP000285820">
    <property type="component" value="Unassembled WGS sequence"/>
</dbReference>
<dbReference type="Proteomes" id="UP000049828">
    <property type="component" value="Unassembled WGS sequence"/>
</dbReference>
<dbReference type="RefSeq" id="WP_021923804.1">
    <property type="nucleotide sequence ID" value="NZ_CABJFX010000030.1"/>
</dbReference>
<reference evidence="7 8" key="3">
    <citation type="submission" date="2018-08" db="EMBL/GenBank/DDBJ databases">
        <title>A genome reference for cultivated species of the human gut microbiota.</title>
        <authorList>
            <person name="Zou Y."/>
            <person name="Xue W."/>
            <person name="Luo G."/>
        </authorList>
    </citation>
    <scope>NUCLEOTIDE SEQUENCE [LARGE SCALE GENOMIC DNA]</scope>
    <source>
        <strain evidence="3 8">AF24-4</strain>
        <strain evidence="4 7">AM42-1AC</strain>
    </source>
</reference>
<dbReference type="EMBL" id="CVRS01000080">
    <property type="protein sequence ID" value="CRL40230.1"/>
    <property type="molecule type" value="Genomic_DNA"/>
</dbReference>
<dbReference type="EMBL" id="QSFX01000030">
    <property type="protein sequence ID" value="RHA85277.1"/>
    <property type="molecule type" value="Genomic_DNA"/>
</dbReference>
<evidence type="ECO:0000313" key="8">
    <source>
        <dbReference type="Proteomes" id="UP000285820"/>
    </source>
</evidence>
<reference evidence="5" key="2">
    <citation type="submission" date="2015-05" db="EMBL/GenBank/DDBJ databases">
        <authorList>
            <consortium name="Pathogen Informatics"/>
        </authorList>
    </citation>
    <scope>NUCLEOTIDE SEQUENCE [LARGE SCALE GENOMIC DNA]</scope>
    <source>
        <strain evidence="2 6">2789STDY5608887</strain>
        <strain evidence="5">L1-83</strain>
    </source>
</reference>
<dbReference type="Proteomes" id="UP000283492">
    <property type="component" value="Unassembled WGS sequence"/>
</dbReference>
<evidence type="ECO:0000313" key="4">
    <source>
        <dbReference type="EMBL" id="RHA85277.1"/>
    </source>
</evidence>
<accession>A0A0M6WRF1</accession>
<evidence type="ECO:0000313" key="5">
    <source>
        <dbReference type="Proteomes" id="UP000049828"/>
    </source>
</evidence>
<keyword evidence="5" id="KW-1185">Reference proteome</keyword>
<evidence type="ECO:0000313" key="2">
    <source>
        <dbReference type="EMBL" id="CUN03151.1"/>
    </source>
</evidence>
<evidence type="ECO:0000313" key="6">
    <source>
        <dbReference type="Proteomes" id="UP000095453"/>
    </source>
</evidence>
<proteinExistence type="predicted"/>
<dbReference type="Proteomes" id="UP000095453">
    <property type="component" value="Unassembled WGS sequence"/>
</dbReference>
<gene>
    <name evidence="4" type="ORF">DW914_14445</name>
    <name evidence="3" type="ORF">DWY29_03175</name>
    <name evidence="2" type="ORF">ERS852444_01573</name>
    <name evidence="1" type="ORF">RIL183_05401</name>
</gene>
<dbReference type="EMBL" id="QRUN01000002">
    <property type="protein sequence ID" value="RGR70902.1"/>
    <property type="molecule type" value="Genomic_DNA"/>
</dbReference>
<sequence>MSDAINEDVAFKKKLYRKKLFFIGKKCYTIHGKKIVSVETDCLKKAESNGIRRIQQEAGAYMKDLIDEKNRQEKMKRSIIKYWNVSYGSPEAIGGEEEEKEREHAVGIYPQENHVYDEESELKQAEIEAIDEVSQTKIQQILHEKDDRLQNLIEHEQHEG</sequence>
<name>A0A0M6WRF1_9FIRM</name>
<protein>
    <submittedName>
        <fullName evidence="1">Uncharacterized protein</fullName>
    </submittedName>
</protein>
<evidence type="ECO:0000313" key="3">
    <source>
        <dbReference type="EMBL" id="RGR70902.1"/>
    </source>
</evidence>